<dbReference type="PANTHER" id="PTHR43156">
    <property type="entry name" value="STAGE II SPORULATION PROTEIN E-RELATED"/>
    <property type="match status" value="1"/>
</dbReference>
<sequence>MGNDRNNSVQETFPQGLLAVIGEKARKQIINDAAPVDLVDGEVLFRQGEMGSCAYAVLDGELDVMVDVGFDCVKTATVGPGGLIGEISIFTESTRTATVVARGLVRLLRIESSHMLDILEQNPSVARAVIADLGRRLVSVNQPLAFLSVAAQALQRKDFSGDVLNDMIANAPDLGSFAQTFKEIMGQVQSNNVRDQEMQMATQIQRSVLPKPLPDHVARHVDLDAFMCPMKEVGGDLYDYFAIDDTHLAVVIADVSGKGVPASLFMMMCRTVIRSVAASGLSVDQCMARANALLNEGNELAMFVTTFLGILALETGEFVYCNGGHNRPYVITAGGELDVLKTTGPLVAIIPTARYKSASMVLNPGDLLFMFTDGITEARAADDSLYGDDRLQELLAGLRGRSPAEVIAAVVSSVDSFAAGMEQADDITCLALIRRTDLG</sequence>
<keyword evidence="1" id="KW-0378">Hydrolase</keyword>
<evidence type="ECO:0000259" key="2">
    <source>
        <dbReference type="PROSITE" id="PS50042"/>
    </source>
</evidence>
<dbReference type="STRING" id="1437059.A6A05_18880"/>
<dbReference type="AlphaFoldDB" id="A0A178MZQ8"/>
<dbReference type="GO" id="GO:0016791">
    <property type="term" value="F:phosphatase activity"/>
    <property type="evidence" value="ECO:0007669"/>
    <property type="project" value="TreeGrafter"/>
</dbReference>
<comment type="caution">
    <text evidence="3">The sequence shown here is derived from an EMBL/GenBank/DDBJ whole genome shotgun (WGS) entry which is preliminary data.</text>
</comment>
<dbReference type="PANTHER" id="PTHR43156:SF2">
    <property type="entry name" value="STAGE II SPORULATION PROTEIN E"/>
    <property type="match status" value="1"/>
</dbReference>
<accession>A0A178MZQ8</accession>
<evidence type="ECO:0000313" key="3">
    <source>
        <dbReference type="EMBL" id="OAN64906.1"/>
    </source>
</evidence>
<protein>
    <recommendedName>
        <fullName evidence="2">Cyclic nucleotide-binding domain-containing protein</fullName>
    </recommendedName>
</protein>
<dbReference type="Gene3D" id="3.60.40.10">
    <property type="entry name" value="PPM-type phosphatase domain"/>
    <property type="match status" value="1"/>
</dbReference>
<dbReference type="SMART" id="SM00331">
    <property type="entry name" value="PP2C_SIG"/>
    <property type="match status" value="1"/>
</dbReference>
<keyword evidence="4" id="KW-1185">Reference proteome</keyword>
<evidence type="ECO:0000313" key="4">
    <source>
        <dbReference type="Proteomes" id="UP000078543"/>
    </source>
</evidence>
<dbReference type="InterPro" id="IPR036457">
    <property type="entry name" value="PPM-type-like_dom_sf"/>
</dbReference>
<dbReference type="OrthoDB" id="9811749at2"/>
<dbReference type="InterPro" id="IPR001932">
    <property type="entry name" value="PPM-type_phosphatase-like_dom"/>
</dbReference>
<gene>
    <name evidence="3" type="ORF">A6A05_18880</name>
</gene>
<dbReference type="SUPFAM" id="SSF51206">
    <property type="entry name" value="cAMP-binding domain-like"/>
    <property type="match status" value="1"/>
</dbReference>
<dbReference type="InterPro" id="IPR014710">
    <property type="entry name" value="RmlC-like_jellyroll"/>
</dbReference>
<dbReference type="RefSeq" id="WP_068496834.1">
    <property type="nucleotide sequence ID" value="NZ_LWQU01000027.1"/>
</dbReference>
<dbReference type="InterPro" id="IPR018490">
    <property type="entry name" value="cNMP-bd_dom_sf"/>
</dbReference>
<dbReference type="CDD" id="cd00038">
    <property type="entry name" value="CAP_ED"/>
    <property type="match status" value="1"/>
</dbReference>
<dbReference type="Gene3D" id="2.60.120.10">
    <property type="entry name" value="Jelly Rolls"/>
    <property type="match status" value="1"/>
</dbReference>
<dbReference type="Pfam" id="PF00027">
    <property type="entry name" value="cNMP_binding"/>
    <property type="match status" value="1"/>
</dbReference>
<dbReference type="Pfam" id="PF07228">
    <property type="entry name" value="SpoIIE"/>
    <property type="match status" value="1"/>
</dbReference>
<evidence type="ECO:0000256" key="1">
    <source>
        <dbReference type="ARBA" id="ARBA00022801"/>
    </source>
</evidence>
<dbReference type="InterPro" id="IPR000595">
    <property type="entry name" value="cNMP-bd_dom"/>
</dbReference>
<dbReference type="Proteomes" id="UP000078543">
    <property type="component" value="Unassembled WGS sequence"/>
</dbReference>
<name>A0A178MZQ8_9PROT</name>
<feature type="domain" description="Cyclic nucleotide-binding" evidence="2">
    <location>
        <begin position="17"/>
        <end position="136"/>
    </location>
</feature>
<dbReference type="SUPFAM" id="SSF81606">
    <property type="entry name" value="PP2C-like"/>
    <property type="match status" value="1"/>
</dbReference>
<dbReference type="InterPro" id="IPR018488">
    <property type="entry name" value="cNMP-bd_CS"/>
</dbReference>
<dbReference type="InterPro" id="IPR052016">
    <property type="entry name" value="Bact_Sigma-Reg"/>
</dbReference>
<dbReference type="PROSITE" id="PS00889">
    <property type="entry name" value="CNMP_BINDING_2"/>
    <property type="match status" value="1"/>
</dbReference>
<organism evidence="3 4">
    <name type="scientific">Magnetospirillum moscoviense</name>
    <dbReference type="NCBI Taxonomy" id="1437059"/>
    <lineage>
        <taxon>Bacteria</taxon>
        <taxon>Pseudomonadati</taxon>
        <taxon>Pseudomonadota</taxon>
        <taxon>Alphaproteobacteria</taxon>
        <taxon>Rhodospirillales</taxon>
        <taxon>Rhodospirillaceae</taxon>
        <taxon>Magnetospirillum</taxon>
    </lineage>
</organism>
<reference evidence="3 4" key="1">
    <citation type="submission" date="2016-04" db="EMBL/GenBank/DDBJ databases">
        <title>Draft genome sequence of freshwater magnetotactic bacteria Magnetospirillum marisnigri SP-1 and Magnetospirillum moscoviense BB-1.</title>
        <authorList>
            <person name="Koziaeva V."/>
            <person name="Dziuba M.V."/>
            <person name="Ivanov T.M."/>
            <person name="Kuznetsov B."/>
            <person name="Grouzdev D.S."/>
        </authorList>
    </citation>
    <scope>NUCLEOTIDE SEQUENCE [LARGE SCALE GENOMIC DNA]</scope>
    <source>
        <strain evidence="3 4">BB-1</strain>
    </source>
</reference>
<dbReference type="PROSITE" id="PS50042">
    <property type="entry name" value="CNMP_BINDING_3"/>
    <property type="match status" value="1"/>
</dbReference>
<proteinExistence type="predicted"/>
<dbReference type="EMBL" id="LWQU01000027">
    <property type="protein sequence ID" value="OAN64906.1"/>
    <property type="molecule type" value="Genomic_DNA"/>
</dbReference>
<dbReference type="SMART" id="SM00100">
    <property type="entry name" value="cNMP"/>
    <property type="match status" value="1"/>
</dbReference>